<dbReference type="InterPro" id="IPR001750">
    <property type="entry name" value="ND/Mrp_TM"/>
</dbReference>
<feature type="domain" description="Na+/H+ antiporter MnhB subunit-related protein" evidence="13">
    <location>
        <begin position="803"/>
        <end position="926"/>
    </location>
</feature>
<dbReference type="PANTHER" id="PTHR43373">
    <property type="entry name" value="NA(+)/H(+) ANTIPORTER SUBUNIT"/>
    <property type="match status" value="1"/>
</dbReference>
<dbReference type="PANTHER" id="PTHR43373:SF1">
    <property type="entry name" value="NA(+)_H(+) ANTIPORTER SUBUNIT A"/>
    <property type="match status" value="1"/>
</dbReference>
<evidence type="ECO:0000259" key="15">
    <source>
        <dbReference type="Pfam" id="PF20501"/>
    </source>
</evidence>
<sequence length="950" mass="98303">MSVLAAVLAHLLMAMLAPALVRRLGGEAFRVAALVPAATTVWAIAASGPVIAGTPLTEAVPWVPGYDLALAFRLDTLALLMVVVVAGVGALVLFYCRDYFPPGQPGTPGLAGLLVAFAGAMLGLVLADDLILLYIFWELTTVFSYLLIGFKIEDRDSRRAAMTAIMVTTFGGLAMLVGLIMLGLAAGTFRLSQVLAQPPSGAAVSVALALILVGALSKSALTPFHFWLPAAMAAPTPVSAYLHAAAMVKAGVYLVARFAPAFAGVPPWRITVMAVGTATMLLGAWRALRQVDLKLLLAFGTVSQLGFLVVLLGTGSRAAALAGVVMLLAHAAFKAALFMVVGIVDHATGTRDLRRLSGLGGAMPAVFATAALASASMAGLPPFLGYVGKEAAFTALAGDPWVLAGVFLGSVLTFAYSARFLWGAFARKPEAERTEAHRTAPAFAAPAAILALAGPVLGLAVSWLNPVVAEYAGLYPPGPHAEPLALWHGPTPALAMSALVVAGGTALFAARATVSRVQTFLHTGLDAERAYRLLMRGVDLAAGQATRFTQRGSLPAYLRVVLTVLLLVPGGALVAGARPAGTAQLWDIPGEIGVVALICMAAMAVALIPGRLSAAVCAGVTGTGTAVLFVLYGAPDLGLTQLLVETVTLVAFALTLRRLSPRFGARQLIVTRAANAVIAIAVGVVAASMVYAAVNARTAPPASRLYPEATREAGGTNIVNTALVDLRAWDTLGESTVLVVAAIGMVGLIFGSRRPERPRLEEATGGVWSTSRARAVEAEEEVQQAPTWLRGSETLAPERRSVVFEVVARAVFHPMVLLSFYLLFSGHGSPGGGFAAGIVAGLALALRYLAGGRYELGEALPVGPGVCQGIGLTIVSGTALAGLAFTGTVLTETELTWHLPVLGEVHFLTSTIFDVGVYLVVVGVVLDILRSLGGEIDRRAEEKSEDVVTA</sequence>
<keyword evidence="8 10" id="KW-0472">Membrane</keyword>
<feature type="domain" description="NADH-Ubiquinone oxidoreductase (complex I) chain 5 N-terminal" evidence="12">
    <location>
        <begin position="65"/>
        <end position="99"/>
    </location>
</feature>
<organism evidence="16 17">
    <name type="scientific">Thermostaphylospora chromogena</name>
    <dbReference type="NCBI Taxonomy" id="35622"/>
    <lineage>
        <taxon>Bacteria</taxon>
        <taxon>Bacillati</taxon>
        <taxon>Actinomycetota</taxon>
        <taxon>Actinomycetes</taxon>
        <taxon>Streptosporangiales</taxon>
        <taxon>Thermomonosporaceae</taxon>
        <taxon>Thermostaphylospora</taxon>
    </lineage>
</organism>
<dbReference type="Pfam" id="PF00361">
    <property type="entry name" value="Proton_antipo_M"/>
    <property type="match status" value="1"/>
</dbReference>
<feature type="transmembrane region" description="Helical" evidence="10">
    <location>
        <begin position="160"/>
        <end position="186"/>
    </location>
</feature>
<evidence type="ECO:0000256" key="10">
    <source>
        <dbReference type="SAM" id="Phobius"/>
    </source>
</evidence>
<dbReference type="Pfam" id="PF04039">
    <property type="entry name" value="MnhB"/>
    <property type="match status" value="1"/>
</dbReference>
<evidence type="ECO:0000256" key="4">
    <source>
        <dbReference type="ARBA" id="ARBA00022475"/>
    </source>
</evidence>
<dbReference type="InterPro" id="IPR007182">
    <property type="entry name" value="MnhB"/>
</dbReference>
<keyword evidence="7" id="KW-0406">Ion transport</keyword>
<proteinExistence type="predicted"/>
<dbReference type="GO" id="GO:0005886">
    <property type="term" value="C:plasma membrane"/>
    <property type="evidence" value="ECO:0007669"/>
    <property type="project" value="UniProtKB-SubCell"/>
</dbReference>
<feature type="transmembrane region" description="Helical" evidence="10">
    <location>
        <begin position="830"/>
        <end position="850"/>
    </location>
</feature>
<feature type="transmembrane region" description="Helical" evidence="10">
    <location>
        <begin position="206"/>
        <end position="228"/>
    </location>
</feature>
<evidence type="ECO:0000256" key="1">
    <source>
        <dbReference type="ARBA" id="ARBA00004651"/>
    </source>
</evidence>
<dbReference type="EMBL" id="FNKK01000002">
    <property type="protein sequence ID" value="SDQ61731.1"/>
    <property type="molecule type" value="Genomic_DNA"/>
</dbReference>
<keyword evidence="3" id="KW-0050">Antiport</keyword>
<evidence type="ECO:0000256" key="2">
    <source>
        <dbReference type="ARBA" id="ARBA00022448"/>
    </source>
</evidence>
<feature type="transmembrane region" description="Helical" evidence="10">
    <location>
        <begin position="588"/>
        <end position="608"/>
    </location>
</feature>
<evidence type="ECO:0000259" key="12">
    <source>
        <dbReference type="Pfam" id="PF00662"/>
    </source>
</evidence>
<evidence type="ECO:0000313" key="16">
    <source>
        <dbReference type="EMBL" id="SDQ61731.1"/>
    </source>
</evidence>
<evidence type="ECO:0000259" key="13">
    <source>
        <dbReference type="Pfam" id="PF04039"/>
    </source>
</evidence>
<keyword evidence="17" id="KW-1185">Reference proteome</keyword>
<feature type="transmembrane region" description="Helical" evidence="10">
    <location>
        <begin position="400"/>
        <end position="422"/>
    </location>
</feature>
<feature type="transmembrane region" description="Helical" evidence="10">
    <location>
        <begin position="319"/>
        <end position="344"/>
    </location>
</feature>
<feature type="transmembrane region" description="Helical" evidence="10">
    <location>
        <begin position="268"/>
        <end position="288"/>
    </location>
</feature>
<evidence type="ECO:0000313" key="17">
    <source>
        <dbReference type="Proteomes" id="UP000217103"/>
    </source>
</evidence>
<evidence type="ECO:0000256" key="6">
    <source>
        <dbReference type="ARBA" id="ARBA00022989"/>
    </source>
</evidence>
<feature type="transmembrane region" description="Helical" evidence="10">
    <location>
        <begin position="108"/>
        <end position="125"/>
    </location>
</feature>
<feature type="transmembrane region" description="Helical" evidence="10">
    <location>
        <begin position="131"/>
        <end position="148"/>
    </location>
</feature>
<gene>
    <name evidence="16" type="ORF">SAMN04489764_1402</name>
</gene>
<dbReference type="NCBIfam" id="NF009284">
    <property type="entry name" value="PRK12644.1"/>
    <property type="match status" value="1"/>
</dbReference>
<comment type="subcellular location">
    <subcellularLocation>
        <location evidence="1">Cell membrane</location>
        <topology evidence="1">Multi-pass membrane protein</topology>
    </subcellularLocation>
    <subcellularLocation>
        <location evidence="9">Membrane</location>
        <topology evidence="9">Multi-pass membrane protein</topology>
    </subcellularLocation>
</comment>
<evidence type="ECO:0000256" key="5">
    <source>
        <dbReference type="ARBA" id="ARBA00022692"/>
    </source>
</evidence>
<keyword evidence="2" id="KW-0813">Transport</keyword>
<evidence type="ECO:0000256" key="3">
    <source>
        <dbReference type="ARBA" id="ARBA00022449"/>
    </source>
</evidence>
<keyword evidence="4" id="KW-1003">Cell membrane</keyword>
<dbReference type="STRING" id="35622.SAMN04489764_1402"/>
<feature type="transmembrane region" description="Helical" evidence="10">
    <location>
        <begin position="732"/>
        <end position="751"/>
    </location>
</feature>
<dbReference type="InterPro" id="IPR001516">
    <property type="entry name" value="Proton_antipo_N"/>
</dbReference>
<dbReference type="RefSeq" id="WP_242659142.1">
    <property type="nucleotide sequence ID" value="NZ_FNKK01000002.1"/>
</dbReference>
<feature type="transmembrane region" description="Helical" evidence="10">
    <location>
        <begin position="638"/>
        <end position="656"/>
    </location>
</feature>
<dbReference type="Pfam" id="PF13244">
    <property type="entry name" value="MbhD"/>
    <property type="match status" value="1"/>
</dbReference>
<keyword evidence="5 9" id="KW-0812">Transmembrane</keyword>
<feature type="transmembrane region" description="Helical" evidence="10">
    <location>
        <begin position="295"/>
        <end position="313"/>
    </location>
</feature>
<dbReference type="GO" id="GO:0015297">
    <property type="term" value="F:antiporter activity"/>
    <property type="evidence" value="ECO:0007669"/>
    <property type="project" value="UniProtKB-KW"/>
</dbReference>
<feature type="transmembrane region" description="Helical" evidence="10">
    <location>
        <begin position="356"/>
        <end position="380"/>
    </location>
</feature>
<dbReference type="AlphaFoldDB" id="A0A1H1CBX1"/>
<keyword evidence="6 10" id="KW-1133">Transmembrane helix</keyword>
<feature type="transmembrane region" description="Helical" evidence="10">
    <location>
        <begin position="862"/>
        <end position="885"/>
    </location>
</feature>
<dbReference type="InterPro" id="IPR050616">
    <property type="entry name" value="CPA3_Na-H_Antiporter_A"/>
</dbReference>
<feature type="transmembrane region" description="Helical" evidence="10">
    <location>
        <begin position="443"/>
        <end position="464"/>
    </location>
</feature>
<feature type="transmembrane region" description="Helical" evidence="10">
    <location>
        <begin position="77"/>
        <end position="96"/>
    </location>
</feature>
<name>A0A1H1CBX1_9ACTN</name>
<dbReference type="InterPro" id="IPR025383">
    <property type="entry name" value="MrpA_C/MbhD"/>
</dbReference>
<feature type="transmembrane region" description="Helical" evidence="10">
    <location>
        <begin position="676"/>
        <end position="694"/>
    </location>
</feature>
<feature type="domain" description="MrpA C-terminal/MbhE" evidence="15">
    <location>
        <begin position="672"/>
        <end position="750"/>
    </location>
</feature>
<evidence type="ECO:0000259" key="11">
    <source>
        <dbReference type="Pfam" id="PF00361"/>
    </source>
</evidence>
<reference evidence="16 17" key="1">
    <citation type="submission" date="2016-10" db="EMBL/GenBank/DDBJ databases">
        <authorList>
            <person name="de Groot N.N."/>
        </authorList>
    </citation>
    <scope>NUCLEOTIDE SEQUENCE [LARGE SCALE GENOMIC DNA]</scope>
    <source>
        <strain evidence="16 17">DSM 43794</strain>
    </source>
</reference>
<feature type="transmembrane region" description="Helical" evidence="10">
    <location>
        <begin position="905"/>
        <end position="929"/>
    </location>
</feature>
<feature type="domain" description="NADH:quinone oxidoreductase/Mrp antiporter transmembrane" evidence="11">
    <location>
        <begin position="127"/>
        <end position="413"/>
    </location>
</feature>
<dbReference type="InterPro" id="IPR046806">
    <property type="entry name" value="MrpA_C/MbhE"/>
</dbReference>
<protein>
    <submittedName>
        <fullName evidence="16">Multisubunit sodium/proton antiporter, MrpA subunit /multisubunit sodium/proton antiporter, MrpB subunit</fullName>
    </submittedName>
</protein>
<dbReference type="PRINTS" id="PR01434">
    <property type="entry name" value="NADHDHGNASE5"/>
</dbReference>
<dbReference type="Proteomes" id="UP000217103">
    <property type="component" value="Unassembled WGS sequence"/>
</dbReference>
<evidence type="ECO:0000259" key="14">
    <source>
        <dbReference type="Pfam" id="PF13244"/>
    </source>
</evidence>
<feature type="transmembrane region" description="Helical" evidence="10">
    <location>
        <begin position="806"/>
        <end position="824"/>
    </location>
</feature>
<feature type="transmembrane region" description="Helical" evidence="10">
    <location>
        <begin position="556"/>
        <end position="576"/>
    </location>
</feature>
<evidence type="ECO:0000256" key="9">
    <source>
        <dbReference type="RuleBase" id="RU000320"/>
    </source>
</evidence>
<dbReference type="Pfam" id="PF00662">
    <property type="entry name" value="Proton_antipo_N"/>
    <property type="match status" value="1"/>
</dbReference>
<feature type="domain" description="MrpA C-terminal/MbhD" evidence="14">
    <location>
        <begin position="596"/>
        <end position="660"/>
    </location>
</feature>
<feature type="transmembrane region" description="Helical" evidence="10">
    <location>
        <begin position="484"/>
        <end position="510"/>
    </location>
</feature>
<evidence type="ECO:0000256" key="8">
    <source>
        <dbReference type="ARBA" id="ARBA00023136"/>
    </source>
</evidence>
<feature type="transmembrane region" description="Helical" evidence="10">
    <location>
        <begin position="615"/>
        <end position="632"/>
    </location>
</feature>
<accession>A0A1H1CBX1</accession>
<dbReference type="Pfam" id="PF20501">
    <property type="entry name" value="MbhE"/>
    <property type="match status" value="1"/>
</dbReference>
<dbReference type="GO" id="GO:0006811">
    <property type="term" value="P:monoatomic ion transport"/>
    <property type="evidence" value="ECO:0007669"/>
    <property type="project" value="UniProtKB-KW"/>
</dbReference>
<evidence type="ECO:0000256" key="7">
    <source>
        <dbReference type="ARBA" id="ARBA00023065"/>
    </source>
</evidence>